<evidence type="ECO:0000313" key="1">
    <source>
        <dbReference type="EMBL" id="AXG66672.1"/>
    </source>
</evidence>
<accession>A0A384ZWQ2</accession>
<organism evidence="1 2">
    <name type="scientific">Dickeya phage vB_DsoM_JA13</name>
    <dbReference type="NCBI Taxonomy" id="2283030"/>
    <lineage>
        <taxon>Viruses</taxon>
        <taxon>Duplodnaviria</taxon>
        <taxon>Heunggongvirae</taxon>
        <taxon>Uroviricota</taxon>
        <taxon>Caudoviricetes</taxon>
        <taxon>Salmondvirus</taxon>
        <taxon>Salmondvirus JA11</taxon>
    </lineage>
</organism>
<protein>
    <submittedName>
        <fullName evidence="1">Uncharacterized protein</fullName>
    </submittedName>
</protein>
<evidence type="ECO:0000313" key="2">
    <source>
        <dbReference type="Proteomes" id="UP000263742"/>
    </source>
</evidence>
<proteinExistence type="predicted"/>
<sequence>MADKEEQPYSRCTDCGEDLEEGEVYGEWDDLCESCFYQREREGRGS</sequence>
<name>A0A384ZWQ2_9CAUD</name>
<gene>
    <name evidence="1" type="ORF">JA13_269</name>
</gene>
<dbReference type="Proteomes" id="UP000263742">
    <property type="component" value="Segment"/>
</dbReference>
<dbReference type="EMBL" id="MH460460">
    <property type="protein sequence ID" value="AXG66672.1"/>
    <property type="molecule type" value="Genomic_DNA"/>
</dbReference>
<reference evidence="1 2" key="1">
    <citation type="journal article" date="2018" name="Front. Microbiol.">
        <title>Jumbo Bacteriophages Are Represented Within an Increasing Diversity of Environmental Viruses Infecting the Emerging Phytopathogen, Dickeya solani.</title>
        <authorList>
            <person name="Day A.W."/>
            <person name="Ahn J."/>
            <person name="Salmond G.P.C."/>
        </authorList>
    </citation>
    <scope>NUCLEOTIDE SEQUENCE [LARGE SCALE GENOMIC DNA]</scope>
</reference>